<feature type="chain" id="PRO_5040540079" description="Expansin" evidence="6">
    <location>
        <begin position="25"/>
        <end position="320"/>
    </location>
</feature>
<accession>A0A9Q0KHU9</accession>
<dbReference type="GO" id="GO:0016020">
    <property type="term" value="C:membrane"/>
    <property type="evidence" value="ECO:0007669"/>
    <property type="project" value="UniProtKB-SubCell"/>
</dbReference>
<dbReference type="SUPFAM" id="SSF49590">
    <property type="entry name" value="PHL pollen allergen"/>
    <property type="match status" value="1"/>
</dbReference>
<dbReference type="AlphaFoldDB" id="A0A9Q0KHU9"/>
<sequence length="320" mass="35735">MASPWHTFSLLLILLALFLNEVQANNNHHHGLKSRGSHHAHGQHPLGHHLAHHYAPWRHAKGYRDRYNAEHGRHDAKVPWILHKNHKPNFKPGPWEMAHATFYGGDDASGTMGGACGYGDLNSQGYGFETAALSQALFNNGFTCGACYEIKCVNDPQWCKPGQPSLFVTATNLCPPDYYKPADNGGWCNPPLQHFDLAEPAFLQIAQYKAGIIPVQYRRVACHKEGGIRFTIAGNPYFTLVLIWNVGGAGDIKSVKVKGDKVPWTEMTRNWGQNWQTGTVLVGQSLTFRVTASDRRASTSWHVAPRNWQLGQTYEGKNFN</sequence>
<evidence type="ECO:0000256" key="4">
    <source>
        <dbReference type="ARBA" id="ARBA00022729"/>
    </source>
</evidence>
<reference evidence="9" key="1">
    <citation type="journal article" date="2023" name="Plant J.">
        <title>The genome of the king protea, Protea cynaroides.</title>
        <authorList>
            <person name="Chang J."/>
            <person name="Duong T.A."/>
            <person name="Schoeman C."/>
            <person name="Ma X."/>
            <person name="Roodt D."/>
            <person name="Barker N."/>
            <person name="Li Z."/>
            <person name="Van de Peer Y."/>
            <person name="Mizrachi E."/>
        </authorList>
    </citation>
    <scope>NUCLEOTIDE SEQUENCE</scope>
    <source>
        <tissue evidence="9">Young leaves</tissue>
    </source>
</reference>
<dbReference type="Gene3D" id="2.60.40.760">
    <property type="entry name" value="Expansin, cellulose-binding-like domain"/>
    <property type="match status" value="1"/>
</dbReference>
<comment type="caution">
    <text evidence="9">The sequence shown here is derived from an EMBL/GenBank/DDBJ whole genome shotgun (WGS) entry which is preliminary data.</text>
</comment>
<dbReference type="SMART" id="SM00837">
    <property type="entry name" value="DPBB_1"/>
    <property type="match status" value="1"/>
</dbReference>
<dbReference type="InterPro" id="IPR036908">
    <property type="entry name" value="RlpA-like_sf"/>
</dbReference>
<evidence type="ECO:0000313" key="9">
    <source>
        <dbReference type="EMBL" id="KAJ4970745.1"/>
    </source>
</evidence>
<keyword evidence="4 6" id="KW-0732">Signal</keyword>
<dbReference type="InterPro" id="IPR007112">
    <property type="entry name" value="Expansin/allergen_DPBB_dom"/>
</dbReference>
<keyword evidence="2 6" id="KW-0134">Cell wall</keyword>
<comment type="similarity">
    <text evidence="1 6">Belongs to the expansin family. Expansin A subfamily.</text>
</comment>
<dbReference type="SUPFAM" id="SSF50685">
    <property type="entry name" value="Barwin-like endoglucanases"/>
    <property type="match status" value="1"/>
</dbReference>
<dbReference type="Proteomes" id="UP001141806">
    <property type="component" value="Unassembled WGS sequence"/>
</dbReference>
<dbReference type="FunFam" id="2.40.40.10:FF:000001">
    <property type="entry name" value="Expansin"/>
    <property type="match status" value="1"/>
</dbReference>
<dbReference type="Pfam" id="PF01357">
    <property type="entry name" value="Expansin_C"/>
    <property type="match status" value="1"/>
</dbReference>
<dbReference type="Gene3D" id="2.40.40.10">
    <property type="entry name" value="RlpA-like domain"/>
    <property type="match status" value="1"/>
</dbReference>
<evidence type="ECO:0000259" key="8">
    <source>
        <dbReference type="PROSITE" id="PS50843"/>
    </source>
</evidence>
<feature type="signal peptide" evidence="6">
    <location>
        <begin position="1"/>
        <end position="24"/>
    </location>
</feature>
<evidence type="ECO:0000256" key="1">
    <source>
        <dbReference type="ARBA" id="ARBA00005392"/>
    </source>
</evidence>
<keyword evidence="10" id="KW-1185">Reference proteome</keyword>
<dbReference type="InterPro" id="IPR002963">
    <property type="entry name" value="Expansin"/>
</dbReference>
<dbReference type="PROSITE" id="PS50843">
    <property type="entry name" value="EXPANSIN_CBD"/>
    <property type="match status" value="1"/>
</dbReference>
<name>A0A9Q0KHU9_9MAGN</name>
<dbReference type="CDD" id="cd22274">
    <property type="entry name" value="DPBB_EXPA_N"/>
    <property type="match status" value="1"/>
</dbReference>
<dbReference type="PROSITE" id="PS50842">
    <property type="entry name" value="EXPANSIN_EG45"/>
    <property type="match status" value="1"/>
</dbReference>
<dbReference type="InterPro" id="IPR036749">
    <property type="entry name" value="Expansin_CBD_sf"/>
</dbReference>
<comment type="function">
    <text evidence="6">Causes loosening and extension of plant cell walls by disrupting non-covalent bonding between cellulose microfibrils and matrix glucans. No enzymatic activity has been found.</text>
</comment>
<dbReference type="FunFam" id="2.60.40.760:FF:000001">
    <property type="entry name" value="Expansin"/>
    <property type="match status" value="1"/>
</dbReference>
<evidence type="ECO:0000256" key="2">
    <source>
        <dbReference type="ARBA" id="ARBA00022512"/>
    </source>
</evidence>
<dbReference type="PRINTS" id="PR01225">
    <property type="entry name" value="EXPANSNFAMLY"/>
</dbReference>
<keyword evidence="6" id="KW-0961">Cell wall biogenesis/degradation</keyword>
<dbReference type="OrthoDB" id="5823761at2759"/>
<evidence type="ECO:0000256" key="6">
    <source>
        <dbReference type="RuleBase" id="RU365023"/>
    </source>
</evidence>
<comment type="subcellular location">
    <subcellularLocation>
        <location evidence="6">Secreted</location>
        <location evidence="6">Cell wall</location>
    </subcellularLocation>
    <subcellularLocation>
        <location evidence="6">Membrane</location>
        <topology evidence="6">Peripheral membrane protein</topology>
    </subcellularLocation>
</comment>
<evidence type="ECO:0000313" key="10">
    <source>
        <dbReference type="Proteomes" id="UP001141806"/>
    </source>
</evidence>
<feature type="domain" description="Expansin-like CBD" evidence="8">
    <location>
        <begin position="237"/>
        <end position="316"/>
    </location>
</feature>
<dbReference type="PANTHER" id="PTHR31867">
    <property type="entry name" value="EXPANSIN-A15"/>
    <property type="match status" value="1"/>
</dbReference>
<dbReference type="InterPro" id="IPR007117">
    <property type="entry name" value="Expansin_CBD"/>
</dbReference>
<evidence type="ECO:0000259" key="7">
    <source>
        <dbReference type="PROSITE" id="PS50842"/>
    </source>
</evidence>
<dbReference type="InterPro" id="IPR007118">
    <property type="entry name" value="Expan_Lol_pI"/>
</dbReference>
<dbReference type="GO" id="GO:0005576">
    <property type="term" value="C:extracellular region"/>
    <property type="evidence" value="ECO:0007669"/>
    <property type="project" value="InterPro"/>
</dbReference>
<protein>
    <recommendedName>
        <fullName evidence="6">Expansin</fullName>
    </recommendedName>
</protein>
<keyword evidence="5" id="KW-0472">Membrane</keyword>
<organism evidence="9 10">
    <name type="scientific">Protea cynaroides</name>
    <dbReference type="NCBI Taxonomy" id="273540"/>
    <lineage>
        <taxon>Eukaryota</taxon>
        <taxon>Viridiplantae</taxon>
        <taxon>Streptophyta</taxon>
        <taxon>Embryophyta</taxon>
        <taxon>Tracheophyta</taxon>
        <taxon>Spermatophyta</taxon>
        <taxon>Magnoliopsida</taxon>
        <taxon>Proteales</taxon>
        <taxon>Proteaceae</taxon>
        <taxon>Protea</taxon>
    </lineage>
</organism>
<dbReference type="PRINTS" id="PR01226">
    <property type="entry name" value="EXPANSIN"/>
</dbReference>
<gene>
    <name evidence="9" type="ORF">NE237_003844</name>
</gene>
<feature type="domain" description="Expansin-like EG45" evidence="7">
    <location>
        <begin position="113"/>
        <end position="227"/>
    </location>
</feature>
<dbReference type="Pfam" id="PF03330">
    <property type="entry name" value="DPBB_1"/>
    <property type="match status" value="1"/>
</dbReference>
<dbReference type="GO" id="GO:0009664">
    <property type="term" value="P:plant-type cell wall organization"/>
    <property type="evidence" value="ECO:0007669"/>
    <property type="project" value="InterPro"/>
</dbReference>
<evidence type="ECO:0000256" key="5">
    <source>
        <dbReference type="ARBA" id="ARBA00023136"/>
    </source>
</evidence>
<dbReference type="EMBL" id="JAMYWD010000005">
    <property type="protein sequence ID" value="KAJ4970745.1"/>
    <property type="molecule type" value="Genomic_DNA"/>
</dbReference>
<dbReference type="InterPro" id="IPR009009">
    <property type="entry name" value="RlpA-like_DPBB"/>
</dbReference>
<proteinExistence type="inferred from homology"/>
<evidence type="ECO:0000256" key="3">
    <source>
        <dbReference type="ARBA" id="ARBA00022525"/>
    </source>
</evidence>
<keyword evidence="3 6" id="KW-0964">Secreted</keyword>